<dbReference type="CDD" id="cd12914">
    <property type="entry name" value="PDC1_DGC_like"/>
    <property type="match status" value="1"/>
</dbReference>
<dbReference type="SUPFAM" id="SSF103190">
    <property type="entry name" value="Sensory domain-like"/>
    <property type="match status" value="1"/>
</dbReference>
<feature type="transmembrane region" description="Helical" evidence="6">
    <location>
        <begin position="21"/>
        <end position="42"/>
    </location>
</feature>
<feature type="domain" description="Cache" evidence="7">
    <location>
        <begin position="51"/>
        <end position="271"/>
    </location>
</feature>
<evidence type="ECO:0000256" key="5">
    <source>
        <dbReference type="ARBA" id="ARBA00023136"/>
    </source>
</evidence>
<dbReference type="GeneID" id="71453688"/>
<evidence type="ECO:0000256" key="4">
    <source>
        <dbReference type="ARBA" id="ARBA00022989"/>
    </source>
</evidence>
<dbReference type="STRING" id="1351755.CCH01_06870"/>
<evidence type="ECO:0000256" key="1">
    <source>
        <dbReference type="ARBA" id="ARBA00004651"/>
    </source>
</evidence>
<gene>
    <name evidence="8" type="ORF">CCH01_06870</name>
</gene>
<organism evidence="8 9">
    <name type="scientific">Clostridium chauvoei JF4335</name>
    <dbReference type="NCBI Taxonomy" id="1351755"/>
    <lineage>
        <taxon>Bacteria</taxon>
        <taxon>Bacillati</taxon>
        <taxon>Bacillota</taxon>
        <taxon>Clostridia</taxon>
        <taxon>Eubacteriales</taxon>
        <taxon>Clostridiaceae</taxon>
        <taxon>Clostridium</taxon>
    </lineage>
</organism>
<dbReference type="Gene3D" id="3.30.450.20">
    <property type="entry name" value="PAS domain"/>
    <property type="match status" value="1"/>
</dbReference>
<sequence length="280" mass="31817">MKKEHINRSKSKNILKSIQGKLILIVGAILIFSSIITSRFTFNAMEKKQYEQILLTLKADVTGISNTLEEKMRNEAIEVNGYIFHDDFINFIKVDIKDLKNKKPSSIETQNKLSNILTKDIKSGYIENEYIVNKDGIVVLAGDKSALLADVSNREYFINTKNGEDIYYSDVIKSNETGNYINVVAKRMNDENGNFLGTICKDVIADGYDSLLSQYNHERYEVFLTDKSGNILYSKDKNIIGNITGIDEIDKGSNEKSNEITQIDFTYNGEEKNCFNYSNT</sequence>
<comment type="subcellular location">
    <subcellularLocation>
        <location evidence="1">Cell membrane</location>
        <topology evidence="1">Multi-pass membrane protein</topology>
    </subcellularLocation>
</comment>
<dbReference type="Proteomes" id="UP000190476">
    <property type="component" value="Chromosome I"/>
</dbReference>
<evidence type="ECO:0000259" key="7">
    <source>
        <dbReference type="Pfam" id="PF02743"/>
    </source>
</evidence>
<keyword evidence="5 6" id="KW-0472">Membrane</keyword>
<name>S6EXV5_9CLOT</name>
<dbReference type="EMBL" id="LT799839">
    <property type="protein sequence ID" value="SLK14467.1"/>
    <property type="molecule type" value="Genomic_DNA"/>
</dbReference>
<dbReference type="AlphaFoldDB" id="S6EXV5"/>
<evidence type="ECO:0000256" key="2">
    <source>
        <dbReference type="ARBA" id="ARBA00022475"/>
    </source>
</evidence>
<dbReference type="InterPro" id="IPR029151">
    <property type="entry name" value="Sensor-like_sf"/>
</dbReference>
<dbReference type="RefSeq" id="WP_021875033.1">
    <property type="nucleotide sequence ID" value="NZ_CBML010000006.1"/>
</dbReference>
<dbReference type="Pfam" id="PF02743">
    <property type="entry name" value="dCache_1"/>
    <property type="match status" value="1"/>
</dbReference>
<keyword evidence="4 6" id="KW-1133">Transmembrane helix</keyword>
<keyword evidence="3 6" id="KW-0812">Transmembrane</keyword>
<evidence type="ECO:0000313" key="8">
    <source>
        <dbReference type="EMBL" id="SLK14467.1"/>
    </source>
</evidence>
<accession>S6EXV5</accession>
<dbReference type="GO" id="GO:0005886">
    <property type="term" value="C:plasma membrane"/>
    <property type="evidence" value="ECO:0007669"/>
    <property type="project" value="UniProtKB-SubCell"/>
</dbReference>
<reference evidence="9" key="1">
    <citation type="submission" date="2017-03" db="EMBL/GenBank/DDBJ databases">
        <authorList>
            <person name="Falquet L."/>
            <person name="Falquet L."/>
        </authorList>
    </citation>
    <scope>NUCLEOTIDE SEQUENCE [LARGE SCALE GENOMIC DNA]</scope>
</reference>
<protein>
    <submittedName>
        <fullName evidence="8">Putative methyl-accepting chemotaxis protein</fullName>
    </submittedName>
</protein>
<evidence type="ECO:0000313" key="9">
    <source>
        <dbReference type="Proteomes" id="UP000190476"/>
    </source>
</evidence>
<dbReference type="InterPro" id="IPR033479">
    <property type="entry name" value="dCache_1"/>
</dbReference>
<evidence type="ECO:0000256" key="3">
    <source>
        <dbReference type="ARBA" id="ARBA00022692"/>
    </source>
</evidence>
<evidence type="ECO:0000256" key="6">
    <source>
        <dbReference type="SAM" id="Phobius"/>
    </source>
</evidence>
<keyword evidence="2" id="KW-1003">Cell membrane</keyword>
<keyword evidence="9" id="KW-1185">Reference proteome</keyword>
<proteinExistence type="predicted"/>